<keyword evidence="1" id="KW-0472">Membrane</keyword>
<keyword evidence="3" id="KW-1185">Reference proteome</keyword>
<evidence type="ECO:0000313" key="3">
    <source>
        <dbReference type="Proteomes" id="UP001356308"/>
    </source>
</evidence>
<protein>
    <submittedName>
        <fullName evidence="2">Helix-hairpin-helix domain-containing protein</fullName>
    </submittedName>
</protein>
<feature type="transmembrane region" description="Helical" evidence="1">
    <location>
        <begin position="16"/>
        <end position="35"/>
    </location>
</feature>
<dbReference type="EMBL" id="JAZDDG010000007">
    <property type="protein sequence ID" value="MEE1977490.1"/>
    <property type="molecule type" value="Genomic_DNA"/>
</dbReference>
<evidence type="ECO:0000313" key="2">
    <source>
        <dbReference type="EMBL" id="MEE1977490.1"/>
    </source>
</evidence>
<dbReference type="InterPro" id="IPR051675">
    <property type="entry name" value="Endo/Exo/Phosphatase_dom_1"/>
</dbReference>
<organism evidence="2 3">
    <name type="scientific">Maribacter cobaltidurans</name>
    <dbReference type="NCBI Taxonomy" id="1178778"/>
    <lineage>
        <taxon>Bacteria</taxon>
        <taxon>Pseudomonadati</taxon>
        <taxon>Bacteroidota</taxon>
        <taxon>Flavobacteriia</taxon>
        <taxon>Flavobacteriales</taxon>
        <taxon>Flavobacteriaceae</taxon>
        <taxon>Maribacter</taxon>
    </lineage>
</organism>
<dbReference type="SUPFAM" id="SSF47781">
    <property type="entry name" value="RuvA domain 2-like"/>
    <property type="match status" value="2"/>
</dbReference>
<dbReference type="PANTHER" id="PTHR21180">
    <property type="entry name" value="ENDONUCLEASE/EXONUCLEASE/PHOSPHATASE FAMILY DOMAIN-CONTAINING PROTEIN 1"/>
    <property type="match status" value="1"/>
</dbReference>
<dbReference type="Gene3D" id="1.10.150.280">
    <property type="entry name" value="AF1531-like domain"/>
    <property type="match status" value="2"/>
</dbReference>
<dbReference type="PANTHER" id="PTHR21180:SF32">
    <property type="entry name" value="ENDONUCLEASE_EXONUCLEASE_PHOSPHATASE FAMILY DOMAIN-CONTAINING PROTEIN 1"/>
    <property type="match status" value="1"/>
</dbReference>
<accession>A0ABU7IX75</accession>
<keyword evidence="1" id="KW-1133">Transmembrane helix</keyword>
<dbReference type="Pfam" id="PF12836">
    <property type="entry name" value="HHH_3"/>
    <property type="match status" value="2"/>
</dbReference>
<reference evidence="2 3" key="1">
    <citation type="submission" date="2024-01" db="EMBL/GenBank/DDBJ databases">
        <title>Maribacter spp. originated from different algae showed divergent polysaccharides utilization ability.</title>
        <authorList>
            <person name="Wang H."/>
            <person name="Wu Y."/>
        </authorList>
    </citation>
    <scope>NUCLEOTIDE SEQUENCE [LARGE SCALE GENOMIC DNA]</scope>
    <source>
        <strain evidence="2 3">PR1</strain>
    </source>
</reference>
<gene>
    <name evidence="2" type="ORF">V1I91_15520</name>
</gene>
<dbReference type="InterPro" id="IPR010994">
    <property type="entry name" value="RuvA_2-like"/>
</dbReference>
<proteinExistence type="predicted"/>
<evidence type="ECO:0000256" key="1">
    <source>
        <dbReference type="SAM" id="Phobius"/>
    </source>
</evidence>
<keyword evidence="1" id="KW-0812">Transmembrane</keyword>
<comment type="caution">
    <text evidence="2">The sequence shown here is derived from an EMBL/GenBank/DDBJ whole genome shotgun (WGS) entry which is preliminary data.</text>
</comment>
<name>A0ABU7IX75_9FLAO</name>
<dbReference type="RefSeq" id="WP_272652173.1">
    <property type="nucleotide sequence ID" value="NZ_JAZDDG010000007.1"/>
</dbReference>
<dbReference type="Proteomes" id="UP001356308">
    <property type="component" value="Unassembled WGS sequence"/>
</dbReference>
<sequence length="294" mass="34299">MVFKKSHFRFTKQERSGIFFLLLLIVLGQTFFWLYKYTSVSHENPLNLDDDLQAKIDTLKSQNQYKDSLKIFPFNPNYISDFKGYSLGLSIDEIDRLHDYRSNGLFVNSKEEFQEVTEVSDSLLYVISPYFKFPDWTRASRANSKKHISGIKTIDNLEAKNFKDLNRVTAQELKSINGIGDKLSERIIKFRDRLGGFLIDDQLNDVYGLKPEVVQRVFQKFKVLNAPEIKKVSLNTSTAKELAQLVYLQKKVAERIVEYRELNGEIHSFDELMQIDGFPTNRIDRIPLYLSLKK</sequence>